<dbReference type="PANTHER" id="PTHR42878:SF15">
    <property type="entry name" value="BACTERIOPHYTOCHROME"/>
    <property type="match status" value="1"/>
</dbReference>
<evidence type="ECO:0000259" key="9">
    <source>
        <dbReference type="PROSITE" id="PS50885"/>
    </source>
</evidence>
<dbReference type="SUPFAM" id="SSF158472">
    <property type="entry name" value="HAMP domain-like"/>
    <property type="match status" value="1"/>
</dbReference>
<sequence>MIAFRNLSIRNKLIIIQTATAFIVVLVCCIFFVLNDIKTFKDEARRKMYSLARIVGENAASTVVFLDQDAATQILMKLNKEPDITQAVVLDKNGKLFARYAREQPGTEKDIMAADDGKLLVVRYKFYQEKEFMGTVVLYGELNELDKIIASYIKVTVFVLLTALITALLLSAFLQRSIVHRLLTLVSKTKEIASTGNYALRVKGAGNDEIGILSGGFNKMLEQIENMNRYLKENNEALKTYSLSLERTNKELEEFAYISSHDMKSPITSLIGMLTLIQQKEAIQPGKQHLFELAVNSARQMQKTINALNEIIAFRKTLKVEREKINLIEALEEVKLRIYDMITSSGAIILADFTKCRFIYYPAVHLKSIFQNLLTNAIKYKQNSHPPKIDITTYCEDKFVVLEVKDQGIGIDMNLYKDKLYGLFQRFHTHVEGSGIGLHMIYSIVESYGGRIYIESEVNKGTIFKIYLANGTF</sequence>
<keyword evidence="6" id="KW-0418">Kinase</keyword>
<keyword evidence="7" id="KW-0472">Membrane</keyword>
<dbReference type="InterPro" id="IPR004358">
    <property type="entry name" value="Sig_transdc_His_kin-like_C"/>
</dbReference>
<feature type="transmembrane region" description="Helical" evidence="7">
    <location>
        <begin position="155"/>
        <end position="174"/>
    </location>
</feature>
<dbReference type="InterPro" id="IPR003661">
    <property type="entry name" value="HisK_dim/P_dom"/>
</dbReference>
<proteinExistence type="predicted"/>
<dbReference type="EMBL" id="LWBO01000004">
    <property type="protein sequence ID" value="OQP52305.1"/>
    <property type="molecule type" value="Genomic_DNA"/>
</dbReference>
<dbReference type="Pfam" id="PF00512">
    <property type="entry name" value="HisKA"/>
    <property type="match status" value="1"/>
</dbReference>
<dbReference type="InterPro" id="IPR050351">
    <property type="entry name" value="BphY/WalK/GraS-like"/>
</dbReference>
<dbReference type="PROSITE" id="PS50885">
    <property type="entry name" value="HAMP"/>
    <property type="match status" value="1"/>
</dbReference>
<evidence type="ECO:0000256" key="7">
    <source>
        <dbReference type="SAM" id="Phobius"/>
    </source>
</evidence>
<dbReference type="InterPro" id="IPR036890">
    <property type="entry name" value="HATPase_C_sf"/>
</dbReference>
<accession>A0ABX3P1U6</accession>
<dbReference type="RefSeq" id="WP_014220353.1">
    <property type="nucleotide sequence ID" value="NZ_LWBO01000004.1"/>
</dbReference>
<evidence type="ECO:0000256" key="6">
    <source>
        <dbReference type="ARBA" id="ARBA00022777"/>
    </source>
</evidence>
<dbReference type="SMART" id="SM00387">
    <property type="entry name" value="HATPase_c"/>
    <property type="match status" value="1"/>
</dbReference>
<dbReference type="InterPro" id="IPR003594">
    <property type="entry name" value="HATPase_dom"/>
</dbReference>
<dbReference type="Gene3D" id="3.30.565.10">
    <property type="entry name" value="Histidine kinase-like ATPase, C-terminal domain"/>
    <property type="match status" value="1"/>
</dbReference>
<organism evidence="10 11">
    <name type="scientific">Niastella koreensis</name>
    <dbReference type="NCBI Taxonomy" id="354356"/>
    <lineage>
        <taxon>Bacteria</taxon>
        <taxon>Pseudomonadati</taxon>
        <taxon>Bacteroidota</taxon>
        <taxon>Chitinophagia</taxon>
        <taxon>Chitinophagales</taxon>
        <taxon>Chitinophagaceae</taxon>
        <taxon>Niastella</taxon>
    </lineage>
</organism>
<dbReference type="Pfam" id="PF02518">
    <property type="entry name" value="HATPase_c"/>
    <property type="match status" value="1"/>
</dbReference>
<evidence type="ECO:0000256" key="5">
    <source>
        <dbReference type="ARBA" id="ARBA00022679"/>
    </source>
</evidence>
<dbReference type="Pfam" id="PF00672">
    <property type="entry name" value="HAMP"/>
    <property type="match status" value="1"/>
</dbReference>
<dbReference type="InterPro" id="IPR005467">
    <property type="entry name" value="His_kinase_dom"/>
</dbReference>
<dbReference type="InterPro" id="IPR036097">
    <property type="entry name" value="HisK_dim/P_sf"/>
</dbReference>
<dbReference type="SUPFAM" id="SSF55874">
    <property type="entry name" value="ATPase domain of HSP90 chaperone/DNA topoisomerase II/histidine kinase"/>
    <property type="match status" value="1"/>
</dbReference>
<keyword evidence="7" id="KW-1133">Transmembrane helix</keyword>
<comment type="subcellular location">
    <subcellularLocation>
        <location evidence="2">Membrane</location>
    </subcellularLocation>
</comment>
<dbReference type="Gene3D" id="6.10.340.10">
    <property type="match status" value="1"/>
</dbReference>
<evidence type="ECO:0000256" key="1">
    <source>
        <dbReference type="ARBA" id="ARBA00000085"/>
    </source>
</evidence>
<dbReference type="EC" id="2.7.13.3" evidence="3"/>
<dbReference type="PRINTS" id="PR00344">
    <property type="entry name" value="BCTRLSENSOR"/>
</dbReference>
<dbReference type="SUPFAM" id="SSF47384">
    <property type="entry name" value="Homodimeric domain of signal transducing histidine kinase"/>
    <property type="match status" value="1"/>
</dbReference>
<protein>
    <recommendedName>
        <fullName evidence="3">histidine kinase</fullName>
        <ecNumber evidence="3">2.7.13.3</ecNumber>
    </recommendedName>
</protein>
<evidence type="ECO:0000256" key="2">
    <source>
        <dbReference type="ARBA" id="ARBA00004370"/>
    </source>
</evidence>
<dbReference type="Proteomes" id="UP000192277">
    <property type="component" value="Unassembled WGS sequence"/>
</dbReference>
<dbReference type="CDD" id="cd06225">
    <property type="entry name" value="HAMP"/>
    <property type="match status" value="1"/>
</dbReference>
<keyword evidence="11" id="KW-1185">Reference proteome</keyword>
<keyword evidence="5" id="KW-0808">Transferase</keyword>
<dbReference type="SMART" id="SM00388">
    <property type="entry name" value="HisKA"/>
    <property type="match status" value="1"/>
</dbReference>
<evidence type="ECO:0000313" key="11">
    <source>
        <dbReference type="Proteomes" id="UP000192277"/>
    </source>
</evidence>
<dbReference type="Pfam" id="PF17152">
    <property type="entry name" value="CHASE8"/>
    <property type="match status" value="1"/>
</dbReference>
<evidence type="ECO:0000256" key="4">
    <source>
        <dbReference type="ARBA" id="ARBA00022553"/>
    </source>
</evidence>
<dbReference type="InterPro" id="IPR003660">
    <property type="entry name" value="HAMP_dom"/>
</dbReference>
<feature type="domain" description="Histidine kinase" evidence="8">
    <location>
        <begin position="258"/>
        <end position="472"/>
    </location>
</feature>
<feature type="transmembrane region" description="Helical" evidence="7">
    <location>
        <begin position="14"/>
        <end position="37"/>
    </location>
</feature>
<reference evidence="10 11" key="1">
    <citation type="submission" date="2016-04" db="EMBL/GenBank/DDBJ databases">
        <authorList>
            <person name="Chen L."/>
            <person name="Zhuang W."/>
            <person name="Wang G."/>
        </authorList>
    </citation>
    <scope>NUCLEOTIDE SEQUENCE [LARGE SCALE GENOMIC DNA]</scope>
    <source>
        <strain evidence="11">GR20</strain>
    </source>
</reference>
<keyword evidence="7" id="KW-0812">Transmembrane</keyword>
<dbReference type="PANTHER" id="PTHR42878">
    <property type="entry name" value="TWO-COMPONENT HISTIDINE KINASE"/>
    <property type="match status" value="1"/>
</dbReference>
<dbReference type="InterPro" id="IPR033417">
    <property type="entry name" value="CHASE8"/>
</dbReference>
<comment type="catalytic activity">
    <reaction evidence="1">
        <text>ATP + protein L-histidine = ADP + protein N-phospho-L-histidine.</text>
        <dbReference type="EC" id="2.7.13.3"/>
    </reaction>
</comment>
<dbReference type="Gene3D" id="1.10.287.130">
    <property type="match status" value="1"/>
</dbReference>
<dbReference type="SMART" id="SM00304">
    <property type="entry name" value="HAMP"/>
    <property type="match status" value="1"/>
</dbReference>
<dbReference type="PROSITE" id="PS50109">
    <property type="entry name" value="HIS_KIN"/>
    <property type="match status" value="1"/>
</dbReference>
<gene>
    <name evidence="10" type="ORF">A4D02_24235</name>
</gene>
<comment type="caution">
    <text evidence="10">The sequence shown here is derived from an EMBL/GenBank/DDBJ whole genome shotgun (WGS) entry which is preliminary data.</text>
</comment>
<evidence type="ECO:0000256" key="3">
    <source>
        <dbReference type="ARBA" id="ARBA00012438"/>
    </source>
</evidence>
<feature type="domain" description="HAMP" evidence="9">
    <location>
        <begin position="176"/>
        <end position="229"/>
    </location>
</feature>
<name>A0ABX3P1U6_9BACT</name>
<dbReference type="CDD" id="cd00082">
    <property type="entry name" value="HisKA"/>
    <property type="match status" value="1"/>
</dbReference>
<evidence type="ECO:0000259" key="8">
    <source>
        <dbReference type="PROSITE" id="PS50109"/>
    </source>
</evidence>
<evidence type="ECO:0000313" key="10">
    <source>
        <dbReference type="EMBL" id="OQP52305.1"/>
    </source>
</evidence>
<keyword evidence="4" id="KW-0597">Phosphoprotein</keyword>